<evidence type="ECO:0000313" key="3">
    <source>
        <dbReference type="RefSeq" id="XP_025831697.1"/>
    </source>
</evidence>
<dbReference type="RefSeq" id="XP_025831697.1">
    <property type="nucleotide sequence ID" value="XM_025975912.1"/>
</dbReference>
<sequence>MCLRKPISIILIFTNVVFLVQFLEIRSENEIEAGTLNATEQLLELIVKITADPHHWRQALNLIEKTKNYAEVKNRKEVSNKPLQQDLEELRNLAKDRKKPHYYYTYNLKTAQKNNSSATYSKIKKVGNEMTTNNNGTLMRNMNASIKNINLNTNNQQILQNNHNFNKDNTFAYEKFKGQARNYPLLNKRPKAYIAISLIAQKPLREESILDQELKYLKQWPHKVQQK</sequence>
<dbReference type="InParanoid" id="A0A7F5R6V9"/>
<dbReference type="AlphaFoldDB" id="A0A7F5R6V9"/>
<dbReference type="Proteomes" id="UP000192223">
    <property type="component" value="Unplaced"/>
</dbReference>
<gene>
    <name evidence="3" type="primary">LOC108741393</name>
</gene>
<keyword evidence="1" id="KW-0732">Signal</keyword>
<organism evidence="2 3">
    <name type="scientific">Agrilus planipennis</name>
    <name type="common">Emerald ash borer</name>
    <name type="synonym">Agrilus marcopoli</name>
    <dbReference type="NCBI Taxonomy" id="224129"/>
    <lineage>
        <taxon>Eukaryota</taxon>
        <taxon>Metazoa</taxon>
        <taxon>Ecdysozoa</taxon>
        <taxon>Arthropoda</taxon>
        <taxon>Hexapoda</taxon>
        <taxon>Insecta</taxon>
        <taxon>Pterygota</taxon>
        <taxon>Neoptera</taxon>
        <taxon>Endopterygota</taxon>
        <taxon>Coleoptera</taxon>
        <taxon>Polyphaga</taxon>
        <taxon>Elateriformia</taxon>
        <taxon>Buprestoidea</taxon>
        <taxon>Buprestidae</taxon>
        <taxon>Agrilinae</taxon>
        <taxon>Agrilus</taxon>
    </lineage>
</organism>
<feature type="chain" id="PRO_5028993259" evidence="1">
    <location>
        <begin position="23"/>
        <end position="227"/>
    </location>
</feature>
<name>A0A7F5R6V9_AGRPL</name>
<accession>A0A7F5R6V9</accession>
<protein>
    <submittedName>
        <fullName evidence="3">Uncharacterized protein LOC108741393</fullName>
    </submittedName>
</protein>
<keyword evidence="2" id="KW-1185">Reference proteome</keyword>
<dbReference type="OrthoDB" id="6765325at2759"/>
<evidence type="ECO:0000313" key="2">
    <source>
        <dbReference type="Proteomes" id="UP000192223"/>
    </source>
</evidence>
<proteinExistence type="predicted"/>
<dbReference type="GeneID" id="108741393"/>
<feature type="signal peptide" evidence="1">
    <location>
        <begin position="1"/>
        <end position="22"/>
    </location>
</feature>
<dbReference type="KEGG" id="apln:108741393"/>
<reference evidence="3" key="1">
    <citation type="submission" date="2025-08" db="UniProtKB">
        <authorList>
            <consortium name="RefSeq"/>
        </authorList>
    </citation>
    <scope>IDENTIFICATION</scope>
    <source>
        <tissue evidence="3">Entire body</tissue>
    </source>
</reference>
<evidence type="ECO:0000256" key="1">
    <source>
        <dbReference type="SAM" id="SignalP"/>
    </source>
</evidence>